<dbReference type="Pfam" id="PF15227">
    <property type="entry name" value="zf-C3HC4_4"/>
    <property type="match status" value="1"/>
</dbReference>
<keyword evidence="1" id="KW-0399">Innate immunity</keyword>
<dbReference type="InterPro" id="IPR058030">
    <property type="entry name" value="TRIM8/14/16/25/29/45/65_CC"/>
</dbReference>
<keyword evidence="7" id="KW-0175">Coiled coil</keyword>
<dbReference type="GO" id="GO:0045087">
    <property type="term" value="P:innate immune response"/>
    <property type="evidence" value="ECO:0007669"/>
    <property type="project" value="UniProtKB-KW"/>
</dbReference>
<dbReference type="InterPro" id="IPR013320">
    <property type="entry name" value="ConA-like_dom_sf"/>
</dbReference>
<dbReference type="Pfam" id="PF00643">
    <property type="entry name" value="zf-B_box"/>
    <property type="match status" value="1"/>
</dbReference>
<dbReference type="InterPro" id="IPR001870">
    <property type="entry name" value="B30.2/SPRY"/>
</dbReference>
<reference evidence="11" key="2">
    <citation type="submission" date="2025-09" db="UniProtKB">
        <authorList>
            <consortium name="Ensembl"/>
        </authorList>
    </citation>
    <scope>IDENTIFICATION</scope>
</reference>
<feature type="coiled-coil region" evidence="7">
    <location>
        <begin position="241"/>
        <end position="268"/>
    </location>
</feature>
<organism evidence="11 12">
    <name type="scientific">Paramormyrops kingsleyae</name>
    <dbReference type="NCBI Taxonomy" id="1676925"/>
    <lineage>
        <taxon>Eukaryota</taxon>
        <taxon>Metazoa</taxon>
        <taxon>Chordata</taxon>
        <taxon>Craniata</taxon>
        <taxon>Vertebrata</taxon>
        <taxon>Euteleostomi</taxon>
        <taxon>Actinopterygii</taxon>
        <taxon>Neopterygii</taxon>
        <taxon>Teleostei</taxon>
        <taxon>Osteoglossocephala</taxon>
        <taxon>Osteoglossomorpha</taxon>
        <taxon>Osteoglossiformes</taxon>
        <taxon>Mormyridae</taxon>
        <taxon>Paramormyrops</taxon>
    </lineage>
</organism>
<dbReference type="Pfam" id="PF00622">
    <property type="entry name" value="SPRY"/>
    <property type="match status" value="1"/>
</dbReference>
<dbReference type="CDD" id="cd16040">
    <property type="entry name" value="SPRY_PRY_SNTX"/>
    <property type="match status" value="1"/>
</dbReference>
<dbReference type="PROSITE" id="PS00518">
    <property type="entry name" value="ZF_RING_1"/>
    <property type="match status" value="1"/>
</dbReference>
<dbReference type="InterPro" id="IPR051051">
    <property type="entry name" value="E3_ubiq-ligase_TRIM/RNF"/>
</dbReference>
<dbReference type="SUPFAM" id="SSF57850">
    <property type="entry name" value="RING/U-box"/>
    <property type="match status" value="1"/>
</dbReference>
<evidence type="ECO:0000256" key="2">
    <source>
        <dbReference type="ARBA" id="ARBA00022723"/>
    </source>
</evidence>
<evidence type="ECO:0000256" key="5">
    <source>
        <dbReference type="ARBA" id="ARBA00022859"/>
    </source>
</evidence>
<dbReference type="GeneTree" id="ENSGT00940000162978"/>
<dbReference type="InterPro" id="IPR003877">
    <property type="entry name" value="SPRY_dom"/>
</dbReference>
<dbReference type="InterPro" id="IPR043136">
    <property type="entry name" value="B30.2/SPRY_sf"/>
</dbReference>
<evidence type="ECO:0000256" key="4">
    <source>
        <dbReference type="ARBA" id="ARBA00022833"/>
    </source>
</evidence>
<evidence type="ECO:0000313" key="12">
    <source>
        <dbReference type="Proteomes" id="UP000261540"/>
    </source>
</evidence>
<dbReference type="InterPro" id="IPR001841">
    <property type="entry name" value="Znf_RING"/>
</dbReference>
<feature type="domain" description="RING-type" evidence="8">
    <location>
        <begin position="13"/>
        <end position="56"/>
    </location>
</feature>
<dbReference type="InterPro" id="IPR013083">
    <property type="entry name" value="Znf_RING/FYVE/PHD"/>
</dbReference>
<evidence type="ECO:0000259" key="9">
    <source>
        <dbReference type="PROSITE" id="PS50119"/>
    </source>
</evidence>
<dbReference type="SUPFAM" id="SSF49899">
    <property type="entry name" value="Concanavalin A-like lectins/glucanases"/>
    <property type="match status" value="1"/>
</dbReference>
<dbReference type="AlphaFoldDB" id="A0A3B3R523"/>
<dbReference type="CDD" id="cd19769">
    <property type="entry name" value="Bbox2_TRIM16-like"/>
    <property type="match status" value="1"/>
</dbReference>
<reference evidence="11" key="1">
    <citation type="submission" date="2025-08" db="UniProtKB">
        <authorList>
            <consortium name="Ensembl"/>
        </authorList>
    </citation>
    <scope>IDENTIFICATION</scope>
</reference>
<dbReference type="GO" id="GO:0008270">
    <property type="term" value="F:zinc ion binding"/>
    <property type="evidence" value="ECO:0007669"/>
    <property type="project" value="UniProtKB-KW"/>
</dbReference>
<dbReference type="PANTHER" id="PTHR25465">
    <property type="entry name" value="B-BOX DOMAIN CONTAINING"/>
    <property type="match status" value="1"/>
</dbReference>
<keyword evidence="3 6" id="KW-0863">Zinc-finger</keyword>
<feature type="domain" description="B30.2/SPRY" evidence="10">
    <location>
        <begin position="370"/>
        <end position="564"/>
    </location>
</feature>
<dbReference type="SMART" id="SM00184">
    <property type="entry name" value="RING"/>
    <property type="match status" value="1"/>
</dbReference>
<dbReference type="SUPFAM" id="SSF57845">
    <property type="entry name" value="B-box zinc-binding domain"/>
    <property type="match status" value="1"/>
</dbReference>
<keyword evidence="5" id="KW-0391">Immunity</keyword>
<dbReference type="PROSITE" id="PS50089">
    <property type="entry name" value="ZF_RING_2"/>
    <property type="match status" value="1"/>
</dbReference>
<feature type="domain" description="B box-type" evidence="9">
    <location>
        <begin position="121"/>
        <end position="161"/>
    </location>
</feature>
<keyword evidence="12" id="KW-1185">Reference proteome</keyword>
<accession>A0A3B3R523</accession>
<dbReference type="KEGG" id="pki:111854947"/>
<dbReference type="Ensembl" id="ENSPKIT00000037709.1">
    <property type="protein sequence ID" value="ENSPKIP00000013289.1"/>
    <property type="gene ID" value="ENSPKIG00000000776.1"/>
</dbReference>
<keyword evidence="4" id="KW-0862">Zinc</keyword>
<dbReference type="Gene3D" id="3.30.160.60">
    <property type="entry name" value="Classic Zinc Finger"/>
    <property type="match status" value="1"/>
</dbReference>
<dbReference type="InterPro" id="IPR017907">
    <property type="entry name" value="Znf_RING_CS"/>
</dbReference>
<evidence type="ECO:0000256" key="3">
    <source>
        <dbReference type="ARBA" id="ARBA00022771"/>
    </source>
</evidence>
<dbReference type="PANTHER" id="PTHR25465:SF14">
    <property type="entry name" value="E3 UBIQUITIN-PROTEIN LIGASE TRIM65"/>
    <property type="match status" value="1"/>
</dbReference>
<dbReference type="PROSITE" id="PS50188">
    <property type="entry name" value="B302_SPRY"/>
    <property type="match status" value="1"/>
</dbReference>
<dbReference type="Proteomes" id="UP000261540">
    <property type="component" value="Unplaced"/>
</dbReference>
<evidence type="ECO:0000256" key="1">
    <source>
        <dbReference type="ARBA" id="ARBA00022588"/>
    </source>
</evidence>
<evidence type="ECO:0000256" key="7">
    <source>
        <dbReference type="SAM" id="Coils"/>
    </source>
</evidence>
<dbReference type="InterPro" id="IPR003879">
    <property type="entry name" value="Butyrophylin_SPRY"/>
</dbReference>
<evidence type="ECO:0000313" key="11">
    <source>
        <dbReference type="Ensembl" id="ENSPKIP00000013289.1"/>
    </source>
</evidence>
<evidence type="ECO:0000256" key="6">
    <source>
        <dbReference type="PROSITE-ProRule" id="PRU00024"/>
    </source>
</evidence>
<name>A0A3B3R523_9TELE</name>
<dbReference type="Gene3D" id="3.30.40.10">
    <property type="entry name" value="Zinc/RING finger domain, C3HC4 (zinc finger)"/>
    <property type="match status" value="1"/>
</dbReference>
<dbReference type="Pfam" id="PF13765">
    <property type="entry name" value="PRY"/>
    <property type="match status" value="1"/>
</dbReference>
<proteinExistence type="predicted"/>
<keyword evidence="2" id="KW-0479">Metal-binding</keyword>
<dbReference type="CTD" id="767638"/>
<dbReference type="GO" id="GO:0005737">
    <property type="term" value="C:cytoplasm"/>
    <property type="evidence" value="ECO:0007669"/>
    <property type="project" value="UniProtKB-ARBA"/>
</dbReference>
<evidence type="ECO:0000259" key="8">
    <source>
        <dbReference type="PROSITE" id="PS50089"/>
    </source>
</evidence>
<dbReference type="OrthoDB" id="6270329at2759"/>
<dbReference type="STRING" id="1676925.ENSPKIP00000013289"/>
<dbReference type="Pfam" id="PF25600">
    <property type="entry name" value="TRIM_CC"/>
    <property type="match status" value="1"/>
</dbReference>
<dbReference type="InterPro" id="IPR006574">
    <property type="entry name" value="PRY"/>
</dbReference>
<dbReference type="SMART" id="SM00449">
    <property type="entry name" value="SPRY"/>
    <property type="match status" value="1"/>
</dbReference>
<dbReference type="InterPro" id="IPR000315">
    <property type="entry name" value="Znf_B-box"/>
</dbReference>
<dbReference type="PROSITE" id="PS50119">
    <property type="entry name" value="ZF_BBOX"/>
    <property type="match status" value="1"/>
</dbReference>
<dbReference type="SMART" id="SM00589">
    <property type="entry name" value="PRY"/>
    <property type="match status" value="1"/>
</dbReference>
<evidence type="ECO:0000259" key="10">
    <source>
        <dbReference type="PROSITE" id="PS50188"/>
    </source>
</evidence>
<dbReference type="SMART" id="SM00336">
    <property type="entry name" value="BBOX"/>
    <property type="match status" value="1"/>
</dbReference>
<dbReference type="PRINTS" id="PR01407">
    <property type="entry name" value="BUTYPHLNCDUF"/>
</dbReference>
<dbReference type="Gene3D" id="2.60.120.920">
    <property type="match status" value="1"/>
</dbReference>
<sequence length="564" mass="63572">MASLGCSELEFNCSVCLETLHEPATLPCGHTYCLPCIQSHWDRGEAKKVYSCPQCRQTFSPRPRLAKNTLLVEAMEKLKIRVQEVSPAPICLAAPSLPCAPLGDEMNEGPGERSLYPKLPGNPRLCPDHQRPLDLFCRNDQQCICNMCKNHEHKGHCVVSPEEEKKEKEREVAKMLADMQGKIQQKERDLQRLPQTARMYKDFSQALQRESGQIFAELVLNVEQMSTQVNELLCSRESAASTSCEGQIQRLEQEVAQLRRRDEELHWLMRIQDSVCFLKNFQMLEAPFQDGGDMKVGADSEDALRAVKAILVELRVKLQELLKASTARLLQALNDTGPLPPVSSNAGAEGAQNEVRQLFQMTVSGASASSSPPALEPKTRDELLKYRFEPTLDLNTAYRHIRVSEKDRKATLRAEIQGHPEHPDRFQYWRQILCREPLAGSPYYWEVEWNGQKITVGVTYKELGRKGSDDSCRLGHNNQSWGLYWSGTGFSVWHSGKETTVTGPKARRIGVYVDQQMGILAFYGVFNNQVQLLHVVQASFSGPLYPGFRFWSGAGSSITLCELD</sequence>
<protein>
    <submittedName>
        <fullName evidence="11">Tripartite motif-containing protein 16-like protein</fullName>
    </submittedName>
</protein>